<keyword evidence="1" id="KW-0812">Transmembrane</keyword>
<dbReference type="AlphaFoldDB" id="A0A660LC39"/>
<evidence type="ECO:0000256" key="1">
    <source>
        <dbReference type="SAM" id="Phobius"/>
    </source>
</evidence>
<dbReference type="Proteomes" id="UP000278962">
    <property type="component" value="Unassembled WGS sequence"/>
</dbReference>
<name>A0A660LC39_9ACTN</name>
<proteinExistence type="predicted"/>
<comment type="caution">
    <text evidence="3">The sequence shown here is derived from an EMBL/GenBank/DDBJ whole genome shotgun (WGS) entry which is preliminary data.</text>
</comment>
<sequence length="74" mass="8132">MGIGSSLFLIAVGAILYFAVDADISGLEISTVGIILMIIGIIGLVITLFFLGGWRDRRRTVVEERPVARGREYY</sequence>
<keyword evidence="1" id="KW-1133">Transmembrane helix</keyword>
<dbReference type="Pfam" id="PF20059">
    <property type="entry name" value="DUF6458"/>
    <property type="match status" value="1"/>
</dbReference>
<feature type="domain" description="DUF6458" evidence="2">
    <location>
        <begin position="1"/>
        <end position="61"/>
    </location>
</feature>
<reference evidence="3 4" key="1">
    <citation type="submission" date="2018-10" db="EMBL/GenBank/DDBJ databases">
        <title>Genomic Encyclopedia of Archaeal and Bacterial Type Strains, Phase II (KMG-II): from individual species to whole genera.</title>
        <authorList>
            <person name="Goeker M."/>
        </authorList>
    </citation>
    <scope>NUCLEOTIDE SEQUENCE [LARGE SCALE GENOMIC DNA]</scope>
    <source>
        <strain evidence="3 4">DSM 14954</strain>
    </source>
</reference>
<dbReference type="EMBL" id="RBIL01000001">
    <property type="protein sequence ID" value="RKQ91423.1"/>
    <property type="molecule type" value="Genomic_DNA"/>
</dbReference>
<organism evidence="3 4">
    <name type="scientific">Solirubrobacter pauli</name>
    <dbReference type="NCBI Taxonomy" id="166793"/>
    <lineage>
        <taxon>Bacteria</taxon>
        <taxon>Bacillati</taxon>
        <taxon>Actinomycetota</taxon>
        <taxon>Thermoleophilia</taxon>
        <taxon>Solirubrobacterales</taxon>
        <taxon>Solirubrobacteraceae</taxon>
        <taxon>Solirubrobacter</taxon>
    </lineage>
</organism>
<protein>
    <recommendedName>
        <fullName evidence="2">DUF6458 domain-containing protein</fullName>
    </recommendedName>
</protein>
<accession>A0A660LC39</accession>
<evidence type="ECO:0000259" key="2">
    <source>
        <dbReference type="Pfam" id="PF20059"/>
    </source>
</evidence>
<evidence type="ECO:0000313" key="4">
    <source>
        <dbReference type="Proteomes" id="UP000278962"/>
    </source>
</evidence>
<keyword evidence="4" id="KW-1185">Reference proteome</keyword>
<keyword evidence="1" id="KW-0472">Membrane</keyword>
<dbReference type="OrthoDB" id="4775046at2"/>
<gene>
    <name evidence="3" type="ORF">C8N24_1245</name>
</gene>
<dbReference type="InterPro" id="IPR045597">
    <property type="entry name" value="DUF6458"/>
</dbReference>
<feature type="transmembrane region" description="Helical" evidence="1">
    <location>
        <begin position="32"/>
        <end position="51"/>
    </location>
</feature>
<dbReference type="RefSeq" id="WP_121249026.1">
    <property type="nucleotide sequence ID" value="NZ_RBIL01000001.1"/>
</dbReference>
<evidence type="ECO:0000313" key="3">
    <source>
        <dbReference type="EMBL" id="RKQ91423.1"/>
    </source>
</evidence>